<dbReference type="InterPro" id="IPR011836">
    <property type="entry name" value="YhdP"/>
</dbReference>
<gene>
    <name evidence="2" type="ORF">SAMN05216578_10148</name>
</gene>
<dbReference type="NCBIfam" id="TIGR02099">
    <property type="entry name" value="YhdP family protein"/>
    <property type="match status" value="1"/>
</dbReference>
<name>A0A1I5ZI50_9GAMM</name>
<protein>
    <submittedName>
        <fullName evidence="2">TIGR02099 family protein</fullName>
    </submittedName>
</protein>
<reference evidence="2 3" key="1">
    <citation type="submission" date="2016-10" db="EMBL/GenBank/DDBJ databases">
        <authorList>
            <person name="de Groot N.N."/>
        </authorList>
    </citation>
    <scope>NUCLEOTIDE SEQUENCE [LARGE SCALE GENOMIC DNA]</scope>
    <source>
        <strain evidence="2 3">JCM 18415</strain>
    </source>
</reference>
<organism evidence="2 3">
    <name type="scientific">Halopseudomonas formosensis</name>
    <dbReference type="NCBI Taxonomy" id="1002526"/>
    <lineage>
        <taxon>Bacteria</taxon>
        <taxon>Pseudomonadati</taxon>
        <taxon>Pseudomonadota</taxon>
        <taxon>Gammaproteobacteria</taxon>
        <taxon>Pseudomonadales</taxon>
        <taxon>Pseudomonadaceae</taxon>
        <taxon>Halopseudomonas</taxon>
    </lineage>
</organism>
<evidence type="ECO:0000259" key="1">
    <source>
        <dbReference type="Pfam" id="PF13116"/>
    </source>
</evidence>
<dbReference type="RefSeq" id="WP_090535842.1">
    <property type="nucleotide sequence ID" value="NZ_FOYD01000001.1"/>
</dbReference>
<evidence type="ECO:0000313" key="3">
    <source>
        <dbReference type="Proteomes" id="UP000242815"/>
    </source>
</evidence>
<dbReference type="Proteomes" id="UP000242815">
    <property type="component" value="Unassembled WGS sequence"/>
</dbReference>
<proteinExistence type="predicted"/>
<dbReference type="STRING" id="1002526.SAMN05216578_10148"/>
<dbReference type="Pfam" id="PF13116">
    <property type="entry name" value="YhdP"/>
    <property type="match status" value="1"/>
</dbReference>
<accession>A0A1I5ZI50</accession>
<feature type="domain" description="YhdP central" evidence="1">
    <location>
        <begin position="1"/>
        <end position="1277"/>
    </location>
</feature>
<dbReference type="PANTHER" id="PTHR38690">
    <property type="entry name" value="PROTEASE-RELATED"/>
    <property type="match status" value="1"/>
</dbReference>
<dbReference type="PANTHER" id="PTHR38690:SF1">
    <property type="entry name" value="PROTEASE"/>
    <property type="match status" value="1"/>
</dbReference>
<dbReference type="InterPro" id="IPR025263">
    <property type="entry name" value="YhdP_central"/>
</dbReference>
<dbReference type="EMBL" id="FOYD01000001">
    <property type="protein sequence ID" value="SFQ56164.1"/>
    <property type="molecule type" value="Genomic_DNA"/>
</dbReference>
<dbReference type="OrthoDB" id="9762238at2"/>
<sequence length="1291" mass="143602">MSWSRWLRRFLDGLILLLVSWLLLAAAYVSLGRQFVPALGDYQDELVQRIEQETGRAIDLDSLSAEMQGSQPVLQLRGLRVYEKADRDSPVLLDLQHVTARIDVFASLWQRKPVMDALQLEGLELEFIEDAEGRWQLSGLGQTQSGGDGLDKALERLFDQRRITLLDSSIRISPWEQPDWEFTNGDLTLINRGSRHRLDARLSLPDQQVVSLQLEGKLPGRDWRRADLRFFVDLPPSDWQRWIPEEQLRQLHVARVEAGGQFWGRFHQRRLGSFSGQLQAPVVALDLPGEVPPLEDVQLQFEMTLGDDEQRLDIQNLGLRLGEQRWPETRLQLTRHPRWHTWQARIDRLQLDLLGQWLPSVITHERTAEIIRSLEPGGELRNVLVSGAGLDRFRDWTLQAALHEGRVAARTVTPAMSGISGVVAGSPAMGELWVNSADWSMHLPNLFPEPWHYQSLQGAVRWRWDDEQGVRIDIPGAEARGEDGRVNALMHLHLPLQGRTPSMTLRVALRDGLADIYRRYLPSRTAALGDELEQWLEAADFSGQVPLAIFAWDGSLRREATEQERTIELYAQLEQGRFNFQPGWPALEQVDARLWQRNHDMQISGATGQLRQTRLDDVRVELDRAGEDKDAGYRLSIAGQLDGPLEDGLHIMQQTPLAEYTGDPLADWSGRGRLQGGLELGIPIGLPEGQPRRLDVQLDLQTEAEELNIPQLKAPLRNASGRFRYQHGQGLSSEAISAQFLGQTVKGSLEALDGRHRLRMNGIHSMDNLYGWALLAPVPKGLATGRAAWNAELSIGGRTPRLTVESDLQGLALKLPGELEKPAESLMPSRLQLDIGPTLNWQFQLGDTLRGVLNSREDMLAGDIRYRRGLPERPAVEGIMVHARFDRIELEQWREWWEHSGLGGTAATGGAAEGKSAPRTGLINSVHVQTDHLSGFGLDLQDIEVLAMPQSGDWVMSTDHPQLSGLVRLPSAEGEPIILDLQRLTLPRREQQIADTQGLIKPLVPEDPLRGVRPGQVPAMQVSIDQLVWGPDPVGAVAFNMTPEAGALRISDIDMDLRGGLRLQGNMRWDESRSRFDGTLSAGDIARVLSAWNYAPTLSSSRFNAQVGLDWPGSPAWFALSRSSGSLAVKAEDGALQSGESSADALRVFGLLNFNALTRRLRLDFSDLFGKGVAYDTFSGEAALTDGLLQTMSPLAMDGPSAKLQLDGTLDLASDRVDMGLLVTLPVTNNLPLAAIIAGAPQIGGVLFLVDRILGDKVARFASVRYRISGSWMQPTVEFDRAFDDKAALED</sequence>
<evidence type="ECO:0000313" key="2">
    <source>
        <dbReference type="EMBL" id="SFQ56164.1"/>
    </source>
</evidence>